<evidence type="ECO:0000313" key="5">
    <source>
        <dbReference type="EMBL" id="MFD2729046.1"/>
    </source>
</evidence>
<proteinExistence type="inferred from homology"/>
<comment type="caution">
    <text evidence="5">The sequence shown here is derived from an EMBL/GenBank/DDBJ whole genome shotgun (WGS) entry which is preliminary data.</text>
</comment>
<protein>
    <submittedName>
        <fullName evidence="5">CopY/TcrY family copper transport repressor</fullName>
    </submittedName>
</protein>
<evidence type="ECO:0000313" key="6">
    <source>
        <dbReference type="Proteomes" id="UP001597427"/>
    </source>
</evidence>
<dbReference type="EMBL" id="JBHUMO010000039">
    <property type="protein sequence ID" value="MFD2729046.1"/>
    <property type="molecule type" value="Genomic_DNA"/>
</dbReference>
<dbReference type="Gene3D" id="1.10.10.10">
    <property type="entry name" value="Winged helix-like DNA-binding domain superfamily/Winged helix DNA-binding domain"/>
    <property type="match status" value="1"/>
</dbReference>
<dbReference type="NCBIfam" id="TIGR02698">
    <property type="entry name" value="CopY_TcrY"/>
    <property type="match status" value="1"/>
</dbReference>
<dbReference type="InterPro" id="IPR014071">
    <property type="entry name" value="Cu_transp_CopY/TcrY"/>
</dbReference>
<keyword evidence="2" id="KW-0805">Transcription regulation</keyword>
<evidence type="ECO:0000256" key="3">
    <source>
        <dbReference type="ARBA" id="ARBA00023125"/>
    </source>
</evidence>
<evidence type="ECO:0000256" key="4">
    <source>
        <dbReference type="ARBA" id="ARBA00023163"/>
    </source>
</evidence>
<sequence>MNQEPIKISDSEWEVMRVIWNEKCSDAKGIYDVLGVAKNWKMATIKTLLGRLVKKGALSTEQEGKKFLYRPLVNEMQVIQDATTELLAHICAKKMGQTISEMLSQVELTEKDIQEINEQLAKKKPVKIIKCDCLPGQCDCHKNERGNENETNICN</sequence>
<dbReference type="InterPro" id="IPR005650">
    <property type="entry name" value="BlaI_family"/>
</dbReference>
<dbReference type="RefSeq" id="WP_379981021.1">
    <property type="nucleotide sequence ID" value="NZ_JBHUMO010000039.1"/>
</dbReference>
<dbReference type="InterPro" id="IPR036390">
    <property type="entry name" value="WH_DNA-bd_sf"/>
</dbReference>
<reference evidence="6" key="1">
    <citation type="journal article" date="2019" name="Int. J. Syst. Evol. Microbiol.">
        <title>The Global Catalogue of Microorganisms (GCM) 10K type strain sequencing project: providing services to taxonomists for standard genome sequencing and annotation.</title>
        <authorList>
            <consortium name="The Broad Institute Genomics Platform"/>
            <consortium name="The Broad Institute Genome Sequencing Center for Infectious Disease"/>
            <person name="Wu L."/>
            <person name="Ma J."/>
        </authorList>
    </citation>
    <scope>NUCLEOTIDE SEQUENCE [LARGE SCALE GENOMIC DNA]</scope>
    <source>
        <strain evidence="6">TISTR 932</strain>
    </source>
</reference>
<keyword evidence="6" id="KW-1185">Reference proteome</keyword>
<keyword evidence="3" id="KW-0238">DNA-binding</keyword>
<dbReference type="InterPro" id="IPR036388">
    <property type="entry name" value="WH-like_DNA-bd_sf"/>
</dbReference>
<dbReference type="SUPFAM" id="SSF46785">
    <property type="entry name" value="Winged helix' DNA-binding domain"/>
    <property type="match status" value="1"/>
</dbReference>
<dbReference type="PIRSF" id="PIRSF019455">
    <property type="entry name" value="CopR_AtkY"/>
    <property type="match status" value="1"/>
</dbReference>
<accession>A0ABW5TIT5</accession>
<comment type="similarity">
    <text evidence="1">Belongs to the BlaI transcriptional regulatory family.</text>
</comment>
<dbReference type="Pfam" id="PF03965">
    <property type="entry name" value="Penicillinase_R"/>
    <property type="match status" value="1"/>
</dbReference>
<gene>
    <name evidence="5" type="ORF">ACFSR0_06375</name>
</gene>
<dbReference type="Proteomes" id="UP001597427">
    <property type="component" value="Unassembled WGS sequence"/>
</dbReference>
<evidence type="ECO:0000256" key="1">
    <source>
        <dbReference type="ARBA" id="ARBA00011046"/>
    </source>
</evidence>
<organism evidence="5 6">
    <name type="scientific">Enterococcus camelliae</name>
    <dbReference type="NCBI Taxonomy" id="453959"/>
    <lineage>
        <taxon>Bacteria</taxon>
        <taxon>Bacillati</taxon>
        <taxon>Bacillota</taxon>
        <taxon>Bacilli</taxon>
        <taxon>Lactobacillales</taxon>
        <taxon>Enterococcaceae</taxon>
        <taxon>Enterococcus</taxon>
    </lineage>
</organism>
<evidence type="ECO:0000256" key="2">
    <source>
        <dbReference type="ARBA" id="ARBA00023015"/>
    </source>
</evidence>
<keyword evidence="4" id="KW-0804">Transcription</keyword>
<name>A0ABW5TIT5_9ENTE</name>